<accession>A0ACC0C6J5</accession>
<evidence type="ECO:0000313" key="1">
    <source>
        <dbReference type="EMBL" id="KAI5680514.1"/>
    </source>
</evidence>
<organism evidence="1 2">
    <name type="scientific">Catharanthus roseus</name>
    <name type="common">Madagascar periwinkle</name>
    <name type="synonym">Vinca rosea</name>
    <dbReference type="NCBI Taxonomy" id="4058"/>
    <lineage>
        <taxon>Eukaryota</taxon>
        <taxon>Viridiplantae</taxon>
        <taxon>Streptophyta</taxon>
        <taxon>Embryophyta</taxon>
        <taxon>Tracheophyta</taxon>
        <taxon>Spermatophyta</taxon>
        <taxon>Magnoliopsida</taxon>
        <taxon>eudicotyledons</taxon>
        <taxon>Gunneridae</taxon>
        <taxon>Pentapetalae</taxon>
        <taxon>asterids</taxon>
        <taxon>lamiids</taxon>
        <taxon>Gentianales</taxon>
        <taxon>Apocynaceae</taxon>
        <taxon>Rauvolfioideae</taxon>
        <taxon>Vinceae</taxon>
        <taxon>Catharanthinae</taxon>
        <taxon>Catharanthus</taxon>
    </lineage>
</organism>
<keyword evidence="2" id="KW-1185">Reference proteome</keyword>
<dbReference type="Proteomes" id="UP001060085">
    <property type="component" value="Linkage Group LG01"/>
</dbReference>
<evidence type="ECO:0000313" key="2">
    <source>
        <dbReference type="Proteomes" id="UP001060085"/>
    </source>
</evidence>
<reference evidence="2" key="1">
    <citation type="journal article" date="2023" name="Nat. Plants">
        <title>Single-cell RNA sequencing provides a high-resolution roadmap for understanding the multicellular compartmentation of specialized metabolism.</title>
        <authorList>
            <person name="Sun S."/>
            <person name="Shen X."/>
            <person name="Li Y."/>
            <person name="Li Y."/>
            <person name="Wang S."/>
            <person name="Li R."/>
            <person name="Zhang H."/>
            <person name="Shen G."/>
            <person name="Guo B."/>
            <person name="Wei J."/>
            <person name="Xu J."/>
            <person name="St-Pierre B."/>
            <person name="Chen S."/>
            <person name="Sun C."/>
        </authorList>
    </citation>
    <scope>NUCLEOTIDE SEQUENCE [LARGE SCALE GENOMIC DNA]</scope>
</reference>
<comment type="caution">
    <text evidence="1">The sequence shown here is derived from an EMBL/GenBank/DDBJ whole genome shotgun (WGS) entry which is preliminary data.</text>
</comment>
<proteinExistence type="predicted"/>
<name>A0ACC0C6J5_CATRO</name>
<gene>
    <name evidence="1" type="ORF">M9H77_01741</name>
</gene>
<protein>
    <submittedName>
        <fullName evidence="1">Uncharacterized protein</fullName>
    </submittedName>
</protein>
<dbReference type="EMBL" id="CM044701">
    <property type="protein sequence ID" value="KAI5680514.1"/>
    <property type="molecule type" value="Genomic_DNA"/>
</dbReference>
<sequence length="89" mass="10096">MKLANLSYAYCMYIHNLLSLSIQNSWTAAKDTKGTDDEFRSRYGPCCCHQKPQTSTTCQSKWASRSQYEAVSRSPSAPDIWPTKKILIS</sequence>